<keyword evidence="2" id="KW-1185">Reference proteome</keyword>
<dbReference type="RefSeq" id="WP_330199726.1">
    <property type="nucleotide sequence ID" value="NZ_JAZDRP010000008.1"/>
</dbReference>
<reference evidence="1 2" key="1">
    <citation type="submission" date="2024-01" db="EMBL/GenBank/DDBJ databases">
        <title>Hyphobacterium bacterium isolated from marine sediment.</title>
        <authorList>
            <person name="Zhao S."/>
        </authorList>
    </citation>
    <scope>NUCLEOTIDE SEQUENCE [LARGE SCALE GENOMIC DNA]</scope>
    <source>
        <strain evidence="2">HN65</strain>
    </source>
</reference>
<dbReference type="EMBL" id="JAZDRP010000008">
    <property type="protein sequence ID" value="MEE2527062.1"/>
    <property type="molecule type" value="Genomic_DNA"/>
</dbReference>
<proteinExistence type="predicted"/>
<evidence type="ECO:0000313" key="1">
    <source>
        <dbReference type="EMBL" id="MEE2527062.1"/>
    </source>
</evidence>
<name>A0ABU7LT41_9PROT</name>
<dbReference type="Proteomes" id="UP001354971">
    <property type="component" value="Unassembled WGS sequence"/>
</dbReference>
<gene>
    <name evidence="1" type="ORF">V0U79_11845</name>
</gene>
<organism evidence="1 2">
    <name type="scientific">Hyphobacterium lacteum</name>
    <dbReference type="NCBI Taxonomy" id="3116575"/>
    <lineage>
        <taxon>Bacteria</taxon>
        <taxon>Pseudomonadati</taxon>
        <taxon>Pseudomonadota</taxon>
        <taxon>Alphaproteobacteria</taxon>
        <taxon>Maricaulales</taxon>
        <taxon>Maricaulaceae</taxon>
        <taxon>Hyphobacterium</taxon>
    </lineage>
</organism>
<sequence length="440" mass="47635">MAALSEKQLGSLTALWSGLTPALRSQLVAAAGPSGKLADVFALLDAELPAAPDDKVRAKLFRIFSDVTGSADLPPTHARFSTADLEALYNLAELDQIEVPKDLGDQKAAGRWREEAAAAVERLAERSENEKAVRRQLDETFGKGFKALLADAACLLQNDQVLHTALKPFPEQIGDVTPEIVNRARDTYDEICNDAPSASLWFLKILTARLEKTAQIFRIVAKIGGRADDSLVSRTDLADIGDLVLANADFHASKFLKSPQTMEEARQAGDAVAAFVKVSVGMTREFGIRKDGHWGKTLFAIRAKASAALEDFFKQVEKTVPRAIPHPVKGQRGLAKPGPMPKPEAAAQAEASLCFLAATSDWASQAAVGSSQKHAADLVRAEMDECVRDLLEVLRAAEGEEAERAAEAIELIVRYMRAFNDEENAELIQRRSVAVRANAA</sequence>
<comment type="caution">
    <text evidence="1">The sequence shown here is derived from an EMBL/GenBank/DDBJ whole genome shotgun (WGS) entry which is preliminary data.</text>
</comment>
<accession>A0ABU7LT41</accession>
<protein>
    <submittedName>
        <fullName evidence="1">Uncharacterized protein</fullName>
    </submittedName>
</protein>
<evidence type="ECO:0000313" key="2">
    <source>
        <dbReference type="Proteomes" id="UP001354971"/>
    </source>
</evidence>